<dbReference type="PANTHER" id="PTHR30419:SF8">
    <property type="entry name" value="NITROGEN ASSIMILATION TRANSCRIPTIONAL ACTIVATOR-RELATED"/>
    <property type="match status" value="1"/>
</dbReference>
<proteinExistence type="inferred from homology"/>
<dbReference type="GO" id="GO:0003700">
    <property type="term" value="F:DNA-binding transcription factor activity"/>
    <property type="evidence" value="ECO:0007669"/>
    <property type="project" value="InterPro"/>
</dbReference>
<dbReference type="Gene3D" id="3.40.190.10">
    <property type="entry name" value="Periplasmic binding protein-like II"/>
    <property type="match status" value="2"/>
</dbReference>
<dbReference type="SUPFAM" id="SSF53850">
    <property type="entry name" value="Periplasmic binding protein-like II"/>
    <property type="match status" value="1"/>
</dbReference>
<keyword evidence="2" id="KW-0805">Transcription regulation</keyword>
<name>A0AAC9HS82_9PSEU</name>
<dbReference type="InterPro" id="IPR050950">
    <property type="entry name" value="HTH-type_LysR_regulators"/>
</dbReference>
<evidence type="ECO:0000256" key="1">
    <source>
        <dbReference type="ARBA" id="ARBA00009437"/>
    </source>
</evidence>
<dbReference type="GO" id="GO:0003677">
    <property type="term" value="F:DNA binding"/>
    <property type="evidence" value="ECO:0007669"/>
    <property type="project" value="UniProtKB-KW"/>
</dbReference>
<evidence type="ECO:0000256" key="2">
    <source>
        <dbReference type="ARBA" id="ARBA00023015"/>
    </source>
</evidence>
<dbReference type="PROSITE" id="PS50931">
    <property type="entry name" value="HTH_LYSR"/>
    <property type="match status" value="1"/>
</dbReference>
<keyword evidence="3" id="KW-0238">DNA-binding</keyword>
<dbReference type="InterPro" id="IPR005119">
    <property type="entry name" value="LysR_subst-bd"/>
</dbReference>
<dbReference type="SUPFAM" id="SSF46785">
    <property type="entry name" value="Winged helix' DNA-binding domain"/>
    <property type="match status" value="1"/>
</dbReference>
<dbReference type="EMBL" id="CP014859">
    <property type="protein sequence ID" value="AOS64624.1"/>
    <property type="molecule type" value="Genomic_DNA"/>
</dbReference>
<dbReference type="AlphaFoldDB" id="A0AAC9HS82"/>
<dbReference type="InterPro" id="IPR000847">
    <property type="entry name" value="LysR_HTH_N"/>
</dbReference>
<dbReference type="PRINTS" id="PR00039">
    <property type="entry name" value="HTHLYSR"/>
</dbReference>
<protein>
    <submittedName>
        <fullName evidence="6">Transcriptional regulator</fullName>
    </submittedName>
</protein>
<keyword evidence="7" id="KW-1185">Reference proteome</keyword>
<comment type="similarity">
    <text evidence="1">Belongs to the LysR transcriptional regulatory family.</text>
</comment>
<dbReference type="PANTHER" id="PTHR30419">
    <property type="entry name" value="HTH-TYPE TRANSCRIPTIONAL REGULATOR YBHD"/>
    <property type="match status" value="1"/>
</dbReference>
<sequence>MGVHHLRSVVAVADHQSFTTAAETLGVAQSSLSRTIAEVERRLGVRLFERTTRKVVATGDGREVAAHARRILTGFDDGLREIEGFITGDRGSVTVACLPSLAATFLPPYVRAFRESHPQVRLRIRDGLREEVLTSVRAGAVELALVSLSGPIEGLRHERITADSFFCAVPPGHRFADRDTLNWADLAGEPFIAFGPESSIEGPVRRALDEAGAELGTVVQAQNVGAVAGLVAAGLGITAVPELVLPMISFAGLVHIPLTPVVERSISLVWLADRYQSASAKAFARQLRAATASAKPGT</sequence>
<organism evidence="6 7">
    <name type="scientific">Actinoalloteichus hymeniacidonis</name>
    <dbReference type="NCBI Taxonomy" id="340345"/>
    <lineage>
        <taxon>Bacteria</taxon>
        <taxon>Bacillati</taxon>
        <taxon>Actinomycetota</taxon>
        <taxon>Actinomycetes</taxon>
        <taxon>Pseudonocardiales</taxon>
        <taxon>Pseudonocardiaceae</taxon>
        <taxon>Actinoalloteichus</taxon>
    </lineage>
</organism>
<dbReference type="InterPro" id="IPR036388">
    <property type="entry name" value="WH-like_DNA-bd_sf"/>
</dbReference>
<dbReference type="Pfam" id="PF00126">
    <property type="entry name" value="HTH_1"/>
    <property type="match status" value="1"/>
</dbReference>
<gene>
    <name evidence="6" type="ORF">TL08_19165</name>
</gene>
<dbReference type="CDD" id="cd08440">
    <property type="entry name" value="PBP2_LTTR_like_4"/>
    <property type="match status" value="1"/>
</dbReference>
<dbReference type="GO" id="GO:0005829">
    <property type="term" value="C:cytosol"/>
    <property type="evidence" value="ECO:0007669"/>
    <property type="project" value="TreeGrafter"/>
</dbReference>
<keyword evidence="4" id="KW-0804">Transcription</keyword>
<evidence type="ECO:0000256" key="4">
    <source>
        <dbReference type="ARBA" id="ARBA00023163"/>
    </source>
</evidence>
<evidence type="ECO:0000259" key="5">
    <source>
        <dbReference type="PROSITE" id="PS50931"/>
    </source>
</evidence>
<evidence type="ECO:0000256" key="3">
    <source>
        <dbReference type="ARBA" id="ARBA00023125"/>
    </source>
</evidence>
<reference evidence="7" key="1">
    <citation type="submission" date="2016-03" db="EMBL/GenBank/DDBJ databases">
        <title>Complete genome sequence of the type strain Actinoalloteichus hymeniacidonis DSM 45092.</title>
        <authorList>
            <person name="Schaffert L."/>
            <person name="Albersmeier A."/>
            <person name="Winkler A."/>
            <person name="Kalinowski J."/>
            <person name="Zotchev S."/>
            <person name="Ruckert C."/>
        </authorList>
    </citation>
    <scope>NUCLEOTIDE SEQUENCE [LARGE SCALE GENOMIC DNA]</scope>
    <source>
        <strain evidence="7">HPA177(T) (DSM 45092(T))</strain>
    </source>
</reference>
<dbReference type="Pfam" id="PF03466">
    <property type="entry name" value="LysR_substrate"/>
    <property type="match status" value="1"/>
</dbReference>
<dbReference type="KEGG" id="ahm:TL08_19165"/>
<accession>A0AAC9HS82</accession>
<evidence type="ECO:0000313" key="6">
    <source>
        <dbReference type="EMBL" id="AOS64624.1"/>
    </source>
</evidence>
<evidence type="ECO:0000313" key="7">
    <source>
        <dbReference type="Proteomes" id="UP000095210"/>
    </source>
</evidence>
<dbReference type="Gene3D" id="1.10.10.10">
    <property type="entry name" value="Winged helix-like DNA-binding domain superfamily/Winged helix DNA-binding domain"/>
    <property type="match status" value="1"/>
</dbReference>
<dbReference type="Proteomes" id="UP000095210">
    <property type="component" value="Chromosome"/>
</dbReference>
<dbReference type="FunFam" id="1.10.10.10:FF:000001">
    <property type="entry name" value="LysR family transcriptional regulator"/>
    <property type="match status" value="1"/>
</dbReference>
<dbReference type="InterPro" id="IPR036390">
    <property type="entry name" value="WH_DNA-bd_sf"/>
</dbReference>
<feature type="domain" description="HTH lysR-type" evidence="5">
    <location>
        <begin position="1"/>
        <end position="58"/>
    </location>
</feature>